<feature type="region of interest" description="Disordered" evidence="1">
    <location>
        <begin position="291"/>
        <end position="335"/>
    </location>
</feature>
<organism evidence="2 3">
    <name type="scientific">Phormidium tenue NIES-30</name>
    <dbReference type="NCBI Taxonomy" id="549789"/>
    <lineage>
        <taxon>Bacteria</taxon>
        <taxon>Bacillati</taxon>
        <taxon>Cyanobacteriota</taxon>
        <taxon>Cyanophyceae</taxon>
        <taxon>Oscillatoriophycideae</taxon>
        <taxon>Oscillatoriales</taxon>
        <taxon>Oscillatoriaceae</taxon>
        <taxon>Phormidium</taxon>
    </lineage>
</organism>
<feature type="compositionally biased region" description="Low complexity" evidence="1">
    <location>
        <begin position="213"/>
        <end position="224"/>
    </location>
</feature>
<name>A0A1U7J204_9CYAN</name>
<sequence length="564" mass="58376">MTTGTENGNGAAIAPNTLDLLLDEGDLDRDELYELSLLVGIHPENAPSHPGALGDKSLDGVATDPDGEGDDAEELVDRDVLAGRVHADGKTRTPIWANPLVKAGSVALIGGVCMVVVGGVLSGFQSAGKRDLTPTARPEQAPEPPPDLTQLALERQRQEIGQLKTRNALGNQTQALQLHEARTNGEGNDPSAAELLALRNQMARAQAVQEGGAQPAPNAQTAAAVSPQAVQPTGPVTRPAPSYAPVAPRPTPSPRPTASSPPRQPVVNMPPPPPPEVLWASLAAMGSYGTGTGMEPAFTPSRSSQPAPVASAPLADLPQQPAATGPTAQLVSNPPPASLQVEEAAILGRPLKRVAPGTTAAATLVAPIYWAEDLSREQQSQRTAIALSQPLLADNGAVALDVGTVLVAEVSVLAGSGMVELSVTDVVTVENGVSKVTPVPLNHLLITGGSGNPLIAQEMRNGGEVRAAQMQLAALGALGHVGELLNRPLSQQTIIGEGASAVATEYAPVNIIAGLLSGAAQAVLPIEQQRVTQRIDDYDSRNRIWFHDTAEVSVFALNEFVFEP</sequence>
<feature type="region of interest" description="Disordered" evidence="1">
    <location>
        <begin position="126"/>
        <end position="147"/>
    </location>
</feature>
<protein>
    <submittedName>
        <fullName evidence="2">Uncharacterized protein</fullName>
    </submittedName>
</protein>
<evidence type="ECO:0000313" key="3">
    <source>
        <dbReference type="Proteomes" id="UP000185557"/>
    </source>
</evidence>
<dbReference type="AlphaFoldDB" id="A0A1U7J204"/>
<comment type="caution">
    <text evidence="2">The sequence shown here is derived from an EMBL/GenBank/DDBJ whole genome shotgun (WGS) entry which is preliminary data.</text>
</comment>
<accession>A0A1U7J204</accession>
<proteinExistence type="predicted"/>
<gene>
    <name evidence="2" type="ORF">NIES30_17690</name>
</gene>
<dbReference type="STRING" id="549789.NIES30_17690"/>
<feature type="compositionally biased region" description="Pro residues" evidence="1">
    <location>
        <begin position="262"/>
        <end position="273"/>
    </location>
</feature>
<feature type="region of interest" description="Disordered" evidence="1">
    <location>
        <begin position="206"/>
        <end position="273"/>
    </location>
</feature>
<evidence type="ECO:0000313" key="2">
    <source>
        <dbReference type="EMBL" id="OKH46130.1"/>
    </source>
</evidence>
<feature type="region of interest" description="Disordered" evidence="1">
    <location>
        <begin position="46"/>
        <end position="72"/>
    </location>
</feature>
<dbReference type="EMBL" id="MRCG01000014">
    <property type="protein sequence ID" value="OKH46130.1"/>
    <property type="molecule type" value="Genomic_DNA"/>
</dbReference>
<reference evidence="2 3" key="1">
    <citation type="submission" date="2016-11" db="EMBL/GenBank/DDBJ databases">
        <title>Draft Genome Sequences of Nine Cyanobacterial Strains from Diverse Habitats.</title>
        <authorList>
            <person name="Zhu T."/>
            <person name="Hou S."/>
            <person name="Lu X."/>
            <person name="Hess W.R."/>
        </authorList>
    </citation>
    <scope>NUCLEOTIDE SEQUENCE [LARGE SCALE GENOMIC DNA]</scope>
    <source>
        <strain evidence="2 3">NIES-30</strain>
    </source>
</reference>
<dbReference type="RefSeq" id="WP_073609762.1">
    <property type="nucleotide sequence ID" value="NZ_MRCG01000014.1"/>
</dbReference>
<dbReference type="Proteomes" id="UP000185557">
    <property type="component" value="Unassembled WGS sequence"/>
</dbReference>
<keyword evidence="3" id="KW-1185">Reference proteome</keyword>
<evidence type="ECO:0000256" key="1">
    <source>
        <dbReference type="SAM" id="MobiDB-lite"/>
    </source>
</evidence>
<feature type="compositionally biased region" description="Low complexity" evidence="1">
    <location>
        <begin position="310"/>
        <end position="323"/>
    </location>
</feature>